<dbReference type="EMBL" id="CP046172">
    <property type="protein sequence ID" value="QIS13765.1"/>
    <property type="molecule type" value="Genomic_DNA"/>
</dbReference>
<dbReference type="KEGG" id="nah:F5544_29600"/>
<dbReference type="SUPFAM" id="SSF54593">
    <property type="entry name" value="Glyoxalase/Bleomycin resistance protein/Dihydroxybiphenyl dioxygenase"/>
    <property type="match status" value="1"/>
</dbReference>
<proteinExistence type="predicted"/>
<evidence type="ECO:0000313" key="2">
    <source>
        <dbReference type="EMBL" id="QIS13765.1"/>
    </source>
</evidence>
<dbReference type="Pfam" id="PF18029">
    <property type="entry name" value="Glyoxalase_6"/>
    <property type="match status" value="2"/>
</dbReference>
<reference evidence="2 3" key="1">
    <citation type="journal article" date="2019" name="ACS Chem. Biol.">
        <title>Identification and Mobilization of a Cryptic Antibiotic Biosynthesis Gene Locus from a Human-Pathogenic Nocardia Isolate.</title>
        <authorList>
            <person name="Herisse M."/>
            <person name="Ishida K."/>
            <person name="Porter J.L."/>
            <person name="Howden B."/>
            <person name="Hertweck C."/>
            <person name="Stinear T.P."/>
            <person name="Pidot S.J."/>
        </authorList>
    </citation>
    <scope>NUCLEOTIDE SEQUENCE [LARGE SCALE GENOMIC DNA]</scope>
    <source>
        <strain evidence="2 3">AUSMDU00012717</strain>
    </source>
</reference>
<dbReference type="InterPro" id="IPR041581">
    <property type="entry name" value="Glyoxalase_6"/>
</dbReference>
<keyword evidence="3" id="KW-1185">Reference proteome</keyword>
<dbReference type="PROSITE" id="PS51819">
    <property type="entry name" value="VOC"/>
    <property type="match status" value="1"/>
</dbReference>
<dbReference type="InterPro" id="IPR037523">
    <property type="entry name" value="VOC_core"/>
</dbReference>
<dbReference type="PANTHER" id="PTHR35908:SF1">
    <property type="entry name" value="CONSERVED PROTEIN"/>
    <property type="match status" value="1"/>
</dbReference>
<name>A0A6G9YKD6_9NOCA</name>
<dbReference type="PANTHER" id="PTHR35908">
    <property type="entry name" value="HYPOTHETICAL FUSION PROTEIN"/>
    <property type="match status" value="1"/>
</dbReference>
<dbReference type="Gene3D" id="3.10.180.10">
    <property type="entry name" value="2,3-Dihydroxybiphenyl 1,2-Dioxygenase, domain 1"/>
    <property type="match status" value="2"/>
</dbReference>
<sequence length="246" mass="26776">MIRWLWAFLDRPADRFDEALDFWTTVTHTRLSPRRGAHDQFVTLLPESGDAYVKAQAVGDRGGVHLDFGVADARAAADHAERLGAKVVAEEPGLVVLTSPQGLAFCMHGGGDGHEIPAPVAAPDGTRGKLDQVCIDIGPTGFDDEARFWADLTGWRLEPATEPEFLRLTPRSPQPLRILLQRIGEDRRSSAHIDIACTDIAAQAAWHESLGAQRVQQGAHWMVMADPTGAPYCLTGRDPHVVHGAD</sequence>
<protein>
    <submittedName>
        <fullName evidence="2">VOC family protein</fullName>
    </submittedName>
</protein>
<dbReference type="InterPro" id="IPR029068">
    <property type="entry name" value="Glyas_Bleomycin-R_OHBP_Dase"/>
</dbReference>
<organism evidence="2 3">
    <name type="scientific">Nocardia arthritidis</name>
    <dbReference type="NCBI Taxonomy" id="228602"/>
    <lineage>
        <taxon>Bacteria</taxon>
        <taxon>Bacillati</taxon>
        <taxon>Actinomycetota</taxon>
        <taxon>Actinomycetes</taxon>
        <taxon>Mycobacteriales</taxon>
        <taxon>Nocardiaceae</taxon>
        <taxon>Nocardia</taxon>
    </lineage>
</organism>
<dbReference type="Proteomes" id="UP000503540">
    <property type="component" value="Chromosome"/>
</dbReference>
<evidence type="ECO:0000313" key="3">
    <source>
        <dbReference type="Proteomes" id="UP000503540"/>
    </source>
</evidence>
<accession>A0A6G9YKD6</accession>
<gene>
    <name evidence="2" type="ORF">F5544_29600</name>
</gene>
<feature type="domain" description="VOC" evidence="1">
    <location>
        <begin position="5"/>
        <end position="119"/>
    </location>
</feature>
<dbReference type="RefSeq" id="WP_167476260.1">
    <property type="nucleotide sequence ID" value="NZ_CP046172.1"/>
</dbReference>
<dbReference type="AlphaFoldDB" id="A0A6G9YKD6"/>
<evidence type="ECO:0000259" key="1">
    <source>
        <dbReference type="PROSITE" id="PS51819"/>
    </source>
</evidence>